<keyword evidence="10 11" id="KW-0998">Cell outer membrane</keyword>
<evidence type="ECO:0000256" key="1">
    <source>
        <dbReference type="ARBA" id="ARBA00004571"/>
    </source>
</evidence>
<dbReference type="InterPro" id="IPR000531">
    <property type="entry name" value="Beta-barrel_TonB"/>
</dbReference>
<keyword evidence="15" id="KW-0675">Receptor</keyword>
<keyword evidence="3 11" id="KW-1134">Transmembrane beta strand</keyword>
<dbReference type="PROSITE" id="PS52016">
    <property type="entry name" value="TONB_DEPENDENT_REC_3"/>
    <property type="match status" value="1"/>
</dbReference>
<dbReference type="InterPro" id="IPR008969">
    <property type="entry name" value="CarboxyPept-like_regulatory"/>
</dbReference>
<keyword evidence="7" id="KW-0406">Ion transport</keyword>
<evidence type="ECO:0000259" key="13">
    <source>
        <dbReference type="Pfam" id="PF00593"/>
    </source>
</evidence>
<evidence type="ECO:0000259" key="14">
    <source>
        <dbReference type="Pfam" id="PF07715"/>
    </source>
</evidence>
<evidence type="ECO:0000256" key="5">
    <source>
        <dbReference type="ARBA" id="ARBA00022692"/>
    </source>
</evidence>
<comment type="caution">
    <text evidence="15">The sequence shown here is derived from an EMBL/GenBank/DDBJ whole genome shotgun (WGS) entry which is preliminary data.</text>
</comment>
<dbReference type="RefSeq" id="WP_249973955.1">
    <property type="nucleotide sequence ID" value="NZ_JAMFLZ010000010.1"/>
</dbReference>
<dbReference type="Gene3D" id="2.40.170.20">
    <property type="entry name" value="TonB-dependent receptor, beta-barrel domain"/>
    <property type="match status" value="1"/>
</dbReference>
<evidence type="ECO:0000313" key="16">
    <source>
        <dbReference type="Proteomes" id="UP001165381"/>
    </source>
</evidence>
<dbReference type="InterPro" id="IPR036942">
    <property type="entry name" value="Beta-barrel_TonB_sf"/>
</dbReference>
<keyword evidence="9 11" id="KW-0472">Membrane</keyword>
<name>A0ABT0QKW5_9FLAO</name>
<evidence type="ECO:0000256" key="9">
    <source>
        <dbReference type="ARBA" id="ARBA00023136"/>
    </source>
</evidence>
<sequence>MYYQYLNVYFSKKIFFLITIFQSTFSSFGQIESNKIIDSGNGTPLSNVIVINTKTHDSVATNLNGYFKILNSGNFLIKKRGYQEKVVELKHDVYNIIQLSINPSELNEIIINSKHLPKKLKRATASIHIVSSKDINRSNHINFNNTLNRVPGVFMQSGALNTNRITIRGIGSRNLFGTAKIRAYFKDIPLTNGTGETSIEDFELTSISRIEIIKGATSSIYGAGLGGTINIIPENALLNQSSLNTELSIGSFGLIKGSINANFGAKKNSFKVVYSNTHSDGYRENNEYNRQNFNLLSNHFLSKKDELSFLLSYIDLKAFIPSSINENSYLNSPKSAAFTWKQAQGYEDSKHGVFGVSWNHQYSNKLKQITSIFTSFRNSYEPRPFNILEENTTAFGIRSRLLSYSKVFNKNLNWTLGLELFKDNYKSRTFDNLYETIPIGSGSIEGDKLSDFKEKRNYYNAFFEANYEVSKKTTITIGLNLNETAYDLKDRFPFSESNVDQSGKFKFKSVISPKLGISYLFSKSSSFFTSISHGFSPISLNDTLLPDGQINTNLKPETGWNFEIGSRNSLFNDRLQLNVALYRLDIKNLLVSRRTALDQFIGINAGRTQHDGLEFAMNYKLIQKTSFLLSTFINYTLNDFTFKTFIDDQDNFSGNKLTGVPSNIINGGIDLDSKFGVYGNINFQHVGSMPMTDSNSLYSDSYNLTNIKFGYQANLNKKLKLNIFFGLNNIFDEAYASQILINASSFGGNAPRYYYPGEPINYYSGVNLNYVF</sequence>
<comment type="subcellular location">
    <subcellularLocation>
        <location evidence="1 11">Cell outer membrane</location>
        <topology evidence="1 11">Multi-pass membrane protein</topology>
    </subcellularLocation>
</comment>
<evidence type="ECO:0000313" key="15">
    <source>
        <dbReference type="EMBL" id="MCL6296590.1"/>
    </source>
</evidence>
<evidence type="ECO:0000256" key="10">
    <source>
        <dbReference type="ARBA" id="ARBA00023237"/>
    </source>
</evidence>
<evidence type="ECO:0000256" key="11">
    <source>
        <dbReference type="PROSITE-ProRule" id="PRU01360"/>
    </source>
</evidence>
<keyword evidence="8 12" id="KW-0798">TonB box</keyword>
<dbReference type="SUPFAM" id="SSF56935">
    <property type="entry name" value="Porins"/>
    <property type="match status" value="1"/>
</dbReference>
<dbReference type="PANTHER" id="PTHR32552:SF81">
    <property type="entry name" value="TONB-DEPENDENT OUTER MEMBRANE RECEPTOR"/>
    <property type="match status" value="1"/>
</dbReference>
<dbReference type="Gene3D" id="2.170.130.10">
    <property type="entry name" value="TonB-dependent receptor, plug domain"/>
    <property type="match status" value="1"/>
</dbReference>
<dbReference type="Proteomes" id="UP001165381">
    <property type="component" value="Unassembled WGS sequence"/>
</dbReference>
<dbReference type="Pfam" id="PF00593">
    <property type="entry name" value="TonB_dep_Rec_b-barrel"/>
    <property type="match status" value="1"/>
</dbReference>
<feature type="domain" description="TonB-dependent receptor-like beta-barrel" evidence="13">
    <location>
        <begin position="305"/>
        <end position="730"/>
    </location>
</feature>
<evidence type="ECO:0000256" key="4">
    <source>
        <dbReference type="ARBA" id="ARBA00022496"/>
    </source>
</evidence>
<protein>
    <submittedName>
        <fullName evidence="15">TonB-dependent receptor</fullName>
    </submittedName>
</protein>
<dbReference type="InterPro" id="IPR037066">
    <property type="entry name" value="Plug_dom_sf"/>
</dbReference>
<evidence type="ECO:0000256" key="7">
    <source>
        <dbReference type="ARBA" id="ARBA00023065"/>
    </source>
</evidence>
<evidence type="ECO:0000256" key="6">
    <source>
        <dbReference type="ARBA" id="ARBA00023004"/>
    </source>
</evidence>
<evidence type="ECO:0000256" key="3">
    <source>
        <dbReference type="ARBA" id="ARBA00022452"/>
    </source>
</evidence>
<keyword evidence="6" id="KW-0408">Iron</keyword>
<keyword evidence="2 11" id="KW-0813">Transport</keyword>
<keyword evidence="4" id="KW-0410">Iron transport</keyword>
<dbReference type="PANTHER" id="PTHR32552">
    <property type="entry name" value="FERRICHROME IRON RECEPTOR-RELATED"/>
    <property type="match status" value="1"/>
</dbReference>
<accession>A0ABT0QKW5</accession>
<dbReference type="InterPro" id="IPR012910">
    <property type="entry name" value="Plug_dom"/>
</dbReference>
<evidence type="ECO:0000256" key="12">
    <source>
        <dbReference type="RuleBase" id="RU003357"/>
    </source>
</evidence>
<gene>
    <name evidence="15" type="ORF">M3P09_16405</name>
</gene>
<organism evidence="15 16">
    <name type="scientific">Jejuia spongiicola</name>
    <dbReference type="NCBI Taxonomy" id="2942207"/>
    <lineage>
        <taxon>Bacteria</taxon>
        <taxon>Pseudomonadati</taxon>
        <taxon>Bacteroidota</taxon>
        <taxon>Flavobacteriia</taxon>
        <taxon>Flavobacteriales</taxon>
        <taxon>Flavobacteriaceae</taxon>
        <taxon>Jejuia</taxon>
    </lineage>
</organism>
<feature type="domain" description="TonB-dependent receptor plug" evidence="14">
    <location>
        <begin position="120"/>
        <end position="227"/>
    </location>
</feature>
<keyword evidence="5 11" id="KW-0812">Transmembrane</keyword>
<reference evidence="15" key="1">
    <citation type="submission" date="2022-05" db="EMBL/GenBank/DDBJ databases">
        <authorList>
            <person name="Park J.-S."/>
        </authorList>
    </citation>
    <scope>NUCLEOTIDE SEQUENCE</scope>
    <source>
        <strain evidence="15">2012CJ34-3</strain>
    </source>
</reference>
<dbReference type="EMBL" id="JAMFLZ010000010">
    <property type="protein sequence ID" value="MCL6296590.1"/>
    <property type="molecule type" value="Genomic_DNA"/>
</dbReference>
<evidence type="ECO:0000256" key="2">
    <source>
        <dbReference type="ARBA" id="ARBA00022448"/>
    </source>
</evidence>
<evidence type="ECO:0000256" key="8">
    <source>
        <dbReference type="ARBA" id="ARBA00023077"/>
    </source>
</evidence>
<comment type="similarity">
    <text evidence="11 12">Belongs to the TonB-dependent receptor family.</text>
</comment>
<dbReference type="SUPFAM" id="SSF49464">
    <property type="entry name" value="Carboxypeptidase regulatory domain-like"/>
    <property type="match status" value="1"/>
</dbReference>
<proteinExistence type="inferred from homology"/>
<keyword evidence="16" id="KW-1185">Reference proteome</keyword>
<dbReference type="InterPro" id="IPR039426">
    <property type="entry name" value="TonB-dep_rcpt-like"/>
</dbReference>
<dbReference type="Pfam" id="PF07715">
    <property type="entry name" value="Plug"/>
    <property type="match status" value="1"/>
</dbReference>